<feature type="region of interest" description="Disordered" evidence="1">
    <location>
        <begin position="201"/>
        <end position="231"/>
    </location>
</feature>
<evidence type="ECO:0000256" key="1">
    <source>
        <dbReference type="SAM" id="MobiDB-lite"/>
    </source>
</evidence>
<feature type="region of interest" description="Disordered" evidence="1">
    <location>
        <begin position="236"/>
        <end position="255"/>
    </location>
</feature>
<feature type="compositionally biased region" description="Basic and acidic residues" evidence="1">
    <location>
        <begin position="564"/>
        <end position="577"/>
    </location>
</feature>
<feature type="compositionally biased region" description="Low complexity" evidence="1">
    <location>
        <begin position="204"/>
        <end position="220"/>
    </location>
</feature>
<gene>
    <name evidence="2" type="ORF">BT63DRAFT_468981</name>
</gene>
<dbReference type="EMBL" id="MU004233">
    <property type="protein sequence ID" value="KAF2671151.1"/>
    <property type="molecule type" value="Genomic_DNA"/>
</dbReference>
<reference evidence="2" key="1">
    <citation type="journal article" date="2020" name="Stud. Mycol.">
        <title>101 Dothideomycetes genomes: a test case for predicting lifestyles and emergence of pathogens.</title>
        <authorList>
            <person name="Haridas S."/>
            <person name="Albert R."/>
            <person name="Binder M."/>
            <person name="Bloem J."/>
            <person name="Labutti K."/>
            <person name="Salamov A."/>
            <person name="Andreopoulos B."/>
            <person name="Baker S."/>
            <person name="Barry K."/>
            <person name="Bills G."/>
            <person name="Bluhm B."/>
            <person name="Cannon C."/>
            <person name="Castanera R."/>
            <person name="Culley D."/>
            <person name="Daum C."/>
            <person name="Ezra D."/>
            <person name="Gonzalez J."/>
            <person name="Henrissat B."/>
            <person name="Kuo A."/>
            <person name="Liang C."/>
            <person name="Lipzen A."/>
            <person name="Lutzoni F."/>
            <person name="Magnuson J."/>
            <person name="Mondo S."/>
            <person name="Nolan M."/>
            <person name="Ohm R."/>
            <person name="Pangilinan J."/>
            <person name="Park H.-J."/>
            <person name="Ramirez L."/>
            <person name="Alfaro M."/>
            <person name="Sun H."/>
            <person name="Tritt A."/>
            <person name="Yoshinaga Y."/>
            <person name="Zwiers L.-H."/>
            <person name="Turgeon B."/>
            <person name="Goodwin S."/>
            <person name="Spatafora J."/>
            <person name="Crous P."/>
            <person name="Grigoriev I."/>
        </authorList>
    </citation>
    <scope>NUCLEOTIDE SEQUENCE</scope>
    <source>
        <strain evidence="2">CBS 115976</strain>
    </source>
</reference>
<organism evidence="2 3">
    <name type="scientific">Microthyrium microscopicum</name>
    <dbReference type="NCBI Taxonomy" id="703497"/>
    <lineage>
        <taxon>Eukaryota</taxon>
        <taxon>Fungi</taxon>
        <taxon>Dikarya</taxon>
        <taxon>Ascomycota</taxon>
        <taxon>Pezizomycotina</taxon>
        <taxon>Dothideomycetes</taxon>
        <taxon>Dothideomycetes incertae sedis</taxon>
        <taxon>Microthyriales</taxon>
        <taxon>Microthyriaceae</taxon>
        <taxon>Microthyrium</taxon>
    </lineage>
</organism>
<feature type="region of interest" description="Disordered" evidence="1">
    <location>
        <begin position="557"/>
        <end position="618"/>
    </location>
</feature>
<dbReference type="AlphaFoldDB" id="A0A6A6UHW8"/>
<feature type="region of interest" description="Disordered" evidence="1">
    <location>
        <begin position="421"/>
        <end position="508"/>
    </location>
</feature>
<keyword evidence="3" id="KW-1185">Reference proteome</keyword>
<sequence>MLVSKLHLPAPPIFGVTALTSPLVSDNDASSGQARSEGIMTPDSTRPNTLEGASEISRGEGTPSSEANPPQEGQLGASTTDLTTETAVVPANSSYTAQENFHNSRANVLPHDASPRKITIKPDEPPSQTSLPHPSARTITATTAFLPPSKFAQTSSAFEQLQDLRDHNQSSEVIVFQEQRRPNRFFQPAPPRRRIVRMDSTGQNSNAQANPAAATTTGNTRSPAPVHSSRVAIPRAREASRAATPNAPTTTVRLPTGAATTVAPAQPALPPTTLPINGSVPGRPTFAGHNHYPIGTASGQAWQAQRLREQQLQAMAQYHAQRAGNMAPRGGFPPGGLGHFQHTGLATQGSQYPTSAQVYGGVPAHQGQTGHRYQAQQPAVPSYAYGAPSQNQHIYHGQQSQSGAWAPSTEGQQYLPSTVIPRDHFRSPAPPQPQPTRQSGAAGPSRQPQTQQPHRDPPREEAPGWVDPAVIQERQRRAAEEPAVRAAPPTSPDWTRDFAPQPVPPTITPAERASRVREVNRMNAGLGITPLAFADPWVPGAVGAAAAKDELELLKRNAPPRRLRPWDRNEYLRTKEAEEAETALPGLGPALPPLPPKKDNEEGQKKDGDEEDKKDGEM</sequence>
<dbReference type="Proteomes" id="UP000799302">
    <property type="component" value="Unassembled WGS sequence"/>
</dbReference>
<accession>A0A6A6UHW8</accession>
<name>A0A6A6UHW8_9PEZI</name>
<feature type="compositionally biased region" description="Polar residues" evidence="1">
    <location>
        <begin position="366"/>
        <end position="376"/>
    </location>
</feature>
<feature type="compositionally biased region" description="Basic and acidic residues" evidence="1">
    <location>
        <begin position="473"/>
        <end position="483"/>
    </location>
</feature>
<feature type="region of interest" description="Disordered" evidence="1">
    <location>
        <begin position="262"/>
        <end position="292"/>
    </location>
</feature>
<feature type="compositionally biased region" description="Polar residues" evidence="1">
    <location>
        <begin position="25"/>
        <end position="34"/>
    </location>
</feature>
<feature type="region of interest" description="Disordered" evidence="1">
    <location>
        <begin position="25"/>
        <end position="77"/>
    </location>
</feature>
<feature type="compositionally biased region" description="Basic and acidic residues" evidence="1">
    <location>
        <begin position="453"/>
        <end position="462"/>
    </location>
</feature>
<feature type="region of interest" description="Disordered" evidence="1">
    <location>
        <begin position="98"/>
        <end position="134"/>
    </location>
</feature>
<feature type="region of interest" description="Disordered" evidence="1">
    <location>
        <begin position="354"/>
        <end position="376"/>
    </location>
</feature>
<protein>
    <submittedName>
        <fullName evidence="2">Uncharacterized protein</fullName>
    </submittedName>
</protein>
<proteinExistence type="predicted"/>
<evidence type="ECO:0000313" key="2">
    <source>
        <dbReference type="EMBL" id="KAF2671151.1"/>
    </source>
</evidence>
<feature type="compositionally biased region" description="Basic and acidic residues" evidence="1">
    <location>
        <begin position="596"/>
        <end position="618"/>
    </location>
</feature>
<evidence type="ECO:0000313" key="3">
    <source>
        <dbReference type="Proteomes" id="UP000799302"/>
    </source>
</evidence>